<feature type="compositionally biased region" description="Basic residues" evidence="1">
    <location>
        <begin position="201"/>
        <end position="210"/>
    </location>
</feature>
<comment type="caution">
    <text evidence="2">The sequence shown here is derived from an EMBL/GenBank/DDBJ whole genome shotgun (WGS) entry which is preliminary data.</text>
</comment>
<reference evidence="2" key="1">
    <citation type="submission" date="2021-05" db="EMBL/GenBank/DDBJ databases">
        <title>A free-living protist that lacks canonical eukaryotic 1 DNA replication and segregation systems.</title>
        <authorList>
            <person name="Salas-Leiva D.E."/>
            <person name="Tromer E.C."/>
            <person name="Curtis B.A."/>
            <person name="Jerlstrom-Hultqvist J."/>
            <person name="Kolisko M."/>
            <person name="Yi Z."/>
            <person name="Salas-Leiva J.S."/>
            <person name="Gallot-Lavallee L."/>
            <person name="Kops G.J.P.L."/>
            <person name="Archibald J.M."/>
            <person name="Simpson A.G.B."/>
            <person name="Roger A.J."/>
        </authorList>
    </citation>
    <scope>NUCLEOTIDE SEQUENCE</scope>
    <source>
        <strain evidence="2">BICM</strain>
    </source>
</reference>
<evidence type="ECO:0000313" key="2">
    <source>
        <dbReference type="EMBL" id="KAG9397393.1"/>
    </source>
</evidence>
<gene>
    <name evidence="2" type="ORF">J8273_0883</name>
</gene>
<dbReference type="Pfam" id="PF08613">
    <property type="entry name" value="Cyclin"/>
    <property type="match status" value="1"/>
</dbReference>
<dbReference type="PANTHER" id="PTHR15615">
    <property type="match status" value="1"/>
</dbReference>
<dbReference type="AlphaFoldDB" id="A0A8J6AYU8"/>
<dbReference type="Proteomes" id="UP000717585">
    <property type="component" value="Unassembled WGS sequence"/>
</dbReference>
<dbReference type="OrthoDB" id="337735at2759"/>
<accession>A0A8J6AYU8</accession>
<sequence>MPASVRKKVVVNQFKSFGVVGEAVVRSTVNCIWYLLKESLKREERAAIQGSSMDLFEYVPLRSSSLSLYDIVRRIAKYSEIPKDVFVIGILYIDKVLTEPSRGRQKFFLTKNNVNTITLTSMMLAQKYYVDTPLDNKSWAWIGNIPLSLLNKYEMDFLRICQFKLTIAPERHAKYLSALDDLVQRRQEQSDSSRDSSKSTTPRHPKKQET</sequence>
<proteinExistence type="predicted"/>
<dbReference type="InterPro" id="IPR013922">
    <property type="entry name" value="Cyclin_PHO80-like"/>
</dbReference>
<dbReference type="InterPro" id="IPR036915">
    <property type="entry name" value="Cyclin-like_sf"/>
</dbReference>
<dbReference type="PANTHER" id="PTHR15615:SF108">
    <property type="entry name" value="PROTEIN CNPPD1"/>
    <property type="match status" value="1"/>
</dbReference>
<keyword evidence="3" id="KW-1185">Reference proteome</keyword>
<organism evidence="2 3">
    <name type="scientific">Carpediemonas membranifera</name>
    <dbReference type="NCBI Taxonomy" id="201153"/>
    <lineage>
        <taxon>Eukaryota</taxon>
        <taxon>Metamonada</taxon>
        <taxon>Carpediemonas-like organisms</taxon>
        <taxon>Carpediemonas</taxon>
    </lineage>
</organism>
<name>A0A8J6AYU8_9EUKA</name>
<protein>
    <submittedName>
        <fullName evidence="2">Cyclin PHO80-like</fullName>
    </submittedName>
</protein>
<feature type="compositionally biased region" description="Basic and acidic residues" evidence="1">
    <location>
        <begin position="186"/>
        <end position="197"/>
    </location>
</feature>
<dbReference type="GO" id="GO:0019901">
    <property type="term" value="F:protein kinase binding"/>
    <property type="evidence" value="ECO:0007669"/>
    <property type="project" value="InterPro"/>
</dbReference>
<evidence type="ECO:0000313" key="3">
    <source>
        <dbReference type="Proteomes" id="UP000717585"/>
    </source>
</evidence>
<feature type="region of interest" description="Disordered" evidence="1">
    <location>
        <begin position="186"/>
        <end position="210"/>
    </location>
</feature>
<evidence type="ECO:0000256" key="1">
    <source>
        <dbReference type="SAM" id="MobiDB-lite"/>
    </source>
</evidence>
<dbReference type="EMBL" id="JAHDYR010000002">
    <property type="protein sequence ID" value="KAG9397393.1"/>
    <property type="molecule type" value="Genomic_DNA"/>
</dbReference>
<dbReference type="SUPFAM" id="SSF47954">
    <property type="entry name" value="Cyclin-like"/>
    <property type="match status" value="1"/>
</dbReference>
<dbReference type="Gene3D" id="1.10.472.10">
    <property type="entry name" value="Cyclin-like"/>
    <property type="match status" value="1"/>
</dbReference>